<comment type="caution">
    <text evidence="2">The sequence shown here is derived from an EMBL/GenBank/DDBJ whole genome shotgun (WGS) entry which is preliminary data.</text>
</comment>
<dbReference type="Proteomes" id="UP000878956">
    <property type="component" value="Unassembled WGS sequence"/>
</dbReference>
<dbReference type="EMBL" id="DAEPXK010000019">
    <property type="protein sequence ID" value="HBH1542537.1"/>
    <property type="molecule type" value="Genomic_DNA"/>
</dbReference>
<accession>A0AAN6A659</accession>
<proteinExistence type="predicted"/>
<sequence length="220" mass="26527">MKIKDYMKLDDEYKEKKNELNRTYELLRNMEEQLDLKDLNSYGYKEIKTIYNSIKNKNVLNKVKEIMQIKKSIEYPQINDVHYFSEIKDIDFLSQEEKVELDKFIAKHAFFRESSFSFNEKAIDFLISNKIVERVYCLNCYCGECQEVQLTQDGLDSYKEYWINEDTTEEEDEKMDYGILTIGCWEYPDIEICSLEKFNEHISSIYYKRIKKPDKTLDNI</sequence>
<name>A0AAN6A659_CLODI</name>
<evidence type="ECO:0000313" key="2">
    <source>
        <dbReference type="EMBL" id="HBH1542537.1"/>
    </source>
</evidence>
<protein>
    <submittedName>
        <fullName evidence="2">Uncharacterized protein</fullName>
    </submittedName>
</protein>
<reference evidence="2" key="1">
    <citation type="journal article" date="2018" name="Genome Biol.">
        <title>SKESA: strategic k-mer extension for scrupulous assemblies.</title>
        <authorList>
            <person name="Souvorov A."/>
            <person name="Agarwala R."/>
            <person name="Lipman D.J."/>
        </authorList>
    </citation>
    <scope>NUCLEOTIDE SEQUENCE</scope>
    <source>
        <strain evidence="2">HN1000</strain>
    </source>
</reference>
<dbReference type="RefSeq" id="WP_009899259.1">
    <property type="nucleotide sequence ID" value="NZ_FUQT01000003.1"/>
</dbReference>
<keyword evidence="1" id="KW-0175">Coiled coil</keyword>
<evidence type="ECO:0000313" key="3">
    <source>
        <dbReference type="Proteomes" id="UP000878956"/>
    </source>
</evidence>
<reference evidence="2" key="2">
    <citation type="submission" date="2021-06" db="EMBL/GenBank/DDBJ databases">
        <authorList>
            <consortium name="NCBI Pathogen Detection Project"/>
        </authorList>
    </citation>
    <scope>NUCLEOTIDE SEQUENCE</scope>
    <source>
        <strain evidence="2">HN1000</strain>
    </source>
</reference>
<gene>
    <name evidence="2" type="ORF">KRM00_002021</name>
</gene>
<dbReference type="AlphaFoldDB" id="A0AAN6A659"/>
<feature type="coiled-coil region" evidence="1">
    <location>
        <begin position="3"/>
        <end position="37"/>
    </location>
</feature>
<organism evidence="2 3">
    <name type="scientific">Clostridioides difficile</name>
    <name type="common">Peptoclostridium difficile</name>
    <dbReference type="NCBI Taxonomy" id="1496"/>
    <lineage>
        <taxon>Bacteria</taxon>
        <taxon>Bacillati</taxon>
        <taxon>Bacillota</taxon>
        <taxon>Clostridia</taxon>
        <taxon>Peptostreptococcales</taxon>
        <taxon>Peptostreptococcaceae</taxon>
        <taxon>Clostridioides</taxon>
    </lineage>
</organism>
<evidence type="ECO:0000256" key="1">
    <source>
        <dbReference type="SAM" id="Coils"/>
    </source>
</evidence>